<dbReference type="EMBL" id="LUGG01000011">
    <property type="protein sequence ID" value="OBZ71625.1"/>
    <property type="molecule type" value="Genomic_DNA"/>
</dbReference>
<dbReference type="PANTHER" id="PTHR12832">
    <property type="entry name" value="TESTIS-SPECIFIC PROTEIN PBS13 T-COMPLEX 11"/>
    <property type="match status" value="1"/>
</dbReference>
<dbReference type="Pfam" id="PF05794">
    <property type="entry name" value="Tcp11"/>
    <property type="match status" value="1"/>
</dbReference>
<feature type="compositionally biased region" description="Basic and acidic residues" evidence="2">
    <location>
        <begin position="17"/>
        <end position="32"/>
    </location>
</feature>
<gene>
    <name evidence="4" type="primary">SOK1</name>
    <name evidence="4" type="ORF">A0H81_08349</name>
</gene>
<feature type="compositionally biased region" description="Pro residues" evidence="2">
    <location>
        <begin position="1"/>
        <end position="13"/>
    </location>
</feature>
<keyword evidence="3" id="KW-0812">Transmembrane</keyword>
<dbReference type="Proteomes" id="UP000092993">
    <property type="component" value="Unassembled WGS sequence"/>
</dbReference>
<evidence type="ECO:0000313" key="4">
    <source>
        <dbReference type="EMBL" id="OBZ71625.1"/>
    </source>
</evidence>
<feature type="compositionally biased region" description="Low complexity" evidence="2">
    <location>
        <begin position="420"/>
        <end position="442"/>
    </location>
</feature>
<feature type="transmembrane region" description="Helical" evidence="3">
    <location>
        <begin position="782"/>
        <end position="804"/>
    </location>
</feature>
<dbReference type="InterPro" id="IPR008862">
    <property type="entry name" value="Tcp11"/>
</dbReference>
<feature type="compositionally biased region" description="Low complexity" evidence="2">
    <location>
        <begin position="938"/>
        <end position="958"/>
    </location>
</feature>
<evidence type="ECO:0000256" key="3">
    <source>
        <dbReference type="SAM" id="Phobius"/>
    </source>
</evidence>
<name>A0A1C7M3Y3_GRIFR</name>
<feature type="region of interest" description="Disordered" evidence="2">
    <location>
        <begin position="419"/>
        <end position="460"/>
    </location>
</feature>
<proteinExistence type="inferred from homology"/>
<protein>
    <submittedName>
        <fullName evidence="4">Protein SOK1</fullName>
    </submittedName>
</protein>
<dbReference type="GO" id="GO:0010737">
    <property type="term" value="P:protein kinase A signaling"/>
    <property type="evidence" value="ECO:0007669"/>
    <property type="project" value="TreeGrafter"/>
</dbReference>
<evidence type="ECO:0000256" key="2">
    <source>
        <dbReference type="SAM" id="MobiDB-lite"/>
    </source>
</evidence>
<accession>A0A1C7M3Y3</accession>
<evidence type="ECO:0000313" key="5">
    <source>
        <dbReference type="Proteomes" id="UP000092993"/>
    </source>
</evidence>
<keyword evidence="5" id="KW-1185">Reference proteome</keyword>
<feature type="region of interest" description="Disordered" evidence="2">
    <location>
        <begin position="933"/>
        <end position="964"/>
    </location>
</feature>
<sequence>MSSSNPPSPPPTFIPQVRHEGPSRPKRPRIDIPHSSSTSPRRIVSATEPGPCRGSLLRAGNLPSALRSCQSVPVSPIEPISPHIPPHQPPINRETLKELDLEAILRNPQLRHDLLFDSGLQFRPTSSRRKRDLADNYWLAIVRELECGCTCTTLDTSGRPRERRCICSALPMPIGRPILAFSQPDSLVTVRAASRIRPLLRELLEVLVSIIQPPPALGKPAGLYIQPAFEHPHPQFQQNLTHVAQLRAVLDADLIQQEIAHGLFDPSGVFQTIGDVIRCHCAPMRDHAVDQMVALAHSCAPGGKGTKVDAVRAIRMCFEIMELMKLDVANHQLQTLRPYLVQSAAQYELKTFQESRQSGQLSLDVTRAWLNSAYRELSDASKSKSNLLFAKYPHRTRIHVAITKAIVNIIFDPPTPTAIPSPSTSTLPSPSTASSSISLPSPANSTPVMSPSSHRPTPSITAYPGYPETMYLDHARLLTLSKDAADFTALYMFLLLYRQLVHSSSGTAAGVKPDELLRLKKEIWEIGPAHLGLCFRVRAREGRDREAEWCKWHKEMSDVVLQVAMRACEGTGAAPDEQTVKLATSWAETHLRADSPLSALMRGRVKERVEDVATQIVLAASGATQKAATDDVPATSSGLEPLMPEIRHLAERLVKVATIHLNVYGALYAQPGFVGVDTIEWQKTVAGFDMLGTRGYREQSASQQVPCFTIYHVLDDDADADRLHPEWFCERHQHRLLDIHADADQRQWAALVVALPVRTGALACAPPPSSSFWLTAGSLHRFTFLATLFLLLFVSSAIVMRGFYLRRRFRRQLEAAIAAGALVESPGDPRARRRLRRPKLWDASLQGARRGLAGWEDIMVSPLAPLLHRAALSALPTVATCVYSRLQPVAASLCVEKPPSASPPTPPSARIASARRNPLAFFRRNAGALAWRARRRAPSSASPPRSPTAGAGSGSAPDAESEARAEAAAVQVSVLVSMPNPHRRIFCDSAAQAQDVSMKGKERGLEVEWDEDEEGVPDVVFGITRVGFRSEDGADGDG</sequence>
<dbReference type="STRING" id="5627.A0A1C7M3Y3"/>
<feature type="compositionally biased region" description="Polar residues" evidence="2">
    <location>
        <begin position="443"/>
        <end position="460"/>
    </location>
</feature>
<comment type="similarity">
    <text evidence="1">Belongs to the TCP11 family.</text>
</comment>
<evidence type="ECO:0000256" key="1">
    <source>
        <dbReference type="ARBA" id="ARBA00010954"/>
    </source>
</evidence>
<dbReference type="PANTHER" id="PTHR12832:SF11">
    <property type="entry name" value="LD23868P"/>
    <property type="match status" value="1"/>
</dbReference>
<organism evidence="4 5">
    <name type="scientific">Grifola frondosa</name>
    <name type="common">Maitake</name>
    <name type="synonym">Polyporus frondosus</name>
    <dbReference type="NCBI Taxonomy" id="5627"/>
    <lineage>
        <taxon>Eukaryota</taxon>
        <taxon>Fungi</taxon>
        <taxon>Dikarya</taxon>
        <taxon>Basidiomycota</taxon>
        <taxon>Agaricomycotina</taxon>
        <taxon>Agaricomycetes</taxon>
        <taxon>Polyporales</taxon>
        <taxon>Grifolaceae</taxon>
        <taxon>Grifola</taxon>
    </lineage>
</organism>
<dbReference type="AlphaFoldDB" id="A0A1C7M3Y3"/>
<dbReference type="OrthoDB" id="276323at2759"/>
<comment type="caution">
    <text evidence="4">The sequence shown here is derived from an EMBL/GenBank/DDBJ whole genome shotgun (WGS) entry which is preliminary data.</text>
</comment>
<feature type="region of interest" description="Disordered" evidence="2">
    <location>
        <begin position="1"/>
        <end position="55"/>
    </location>
</feature>
<keyword evidence="3" id="KW-1133">Transmembrane helix</keyword>
<keyword evidence="3" id="KW-0472">Membrane</keyword>
<reference evidence="4 5" key="1">
    <citation type="submission" date="2016-03" db="EMBL/GenBank/DDBJ databases">
        <title>Whole genome sequencing of Grifola frondosa 9006-11.</title>
        <authorList>
            <person name="Min B."/>
            <person name="Park H."/>
            <person name="Kim J.-G."/>
            <person name="Cho H."/>
            <person name="Oh Y.-L."/>
            <person name="Kong W.-S."/>
            <person name="Choi I.-G."/>
        </authorList>
    </citation>
    <scope>NUCLEOTIDE SEQUENCE [LARGE SCALE GENOMIC DNA]</scope>
    <source>
        <strain evidence="4 5">9006-11</strain>
    </source>
</reference>
<dbReference type="OMA" id="FEIMELM"/>